<dbReference type="GeneID" id="85481174"/>
<gene>
    <name evidence="3" type="ORF">BDP81DRAFT_80597</name>
</gene>
<organism evidence="3 4">
    <name type="scientific">Colletotrichum phormii</name>
    <dbReference type="NCBI Taxonomy" id="359342"/>
    <lineage>
        <taxon>Eukaryota</taxon>
        <taxon>Fungi</taxon>
        <taxon>Dikarya</taxon>
        <taxon>Ascomycota</taxon>
        <taxon>Pezizomycotina</taxon>
        <taxon>Sordariomycetes</taxon>
        <taxon>Hypocreomycetidae</taxon>
        <taxon>Glomerellales</taxon>
        <taxon>Glomerellaceae</taxon>
        <taxon>Colletotrichum</taxon>
        <taxon>Colletotrichum acutatum species complex</taxon>
    </lineage>
</organism>
<dbReference type="PANTHER" id="PTHR35186:SF4">
    <property type="entry name" value="PRION-INHIBITION AND PROPAGATION HELO DOMAIN-CONTAINING PROTEIN"/>
    <property type="match status" value="1"/>
</dbReference>
<dbReference type="AlphaFoldDB" id="A0AAJ0EIL3"/>
<proteinExistence type="predicted"/>
<dbReference type="Pfam" id="PF24476">
    <property type="entry name" value="DUF7580"/>
    <property type="match status" value="1"/>
</dbReference>
<evidence type="ECO:0000256" key="1">
    <source>
        <dbReference type="SAM" id="MobiDB-lite"/>
    </source>
</evidence>
<feature type="domain" description="DUF7580" evidence="2">
    <location>
        <begin position="20"/>
        <end position="133"/>
    </location>
</feature>
<evidence type="ECO:0000313" key="4">
    <source>
        <dbReference type="Proteomes" id="UP001243989"/>
    </source>
</evidence>
<protein>
    <recommendedName>
        <fullName evidence="2">DUF7580 domain-containing protein</fullName>
    </recommendedName>
</protein>
<accession>A0AAJ0EIL3</accession>
<evidence type="ECO:0000313" key="3">
    <source>
        <dbReference type="EMBL" id="KAK1654285.1"/>
    </source>
</evidence>
<feature type="region of interest" description="Disordered" evidence="1">
    <location>
        <begin position="1"/>
        <end position="26"/>
    </location>
</feature>
<feature type="compositionally biased region" description="Polar residues" evidence="1">
    <location>
        <begin position="1"/>
        <end position="13"/>
    </location>
</feature>
<reference evidence="3" key="1">
    <citation type="submission" date="2021-06" db="EMBL/GenBank/DDBJ databases">
        <title>Comparative genomics, transcriptomics and evolutionary studies reveal genomic signatures of adaptation to plant cell wall in hemibiotrophic fungi.</title>
        <authorList>
            <consortium name="DOE Joint Genome Institute"/>
            <person name="Baroncelli R."/>
            <person name="Diaz J.F."/>
            <person name="Benocci T."/>
            <person name="Peng M."/>
            <person name="Battaglia E."/>
            <person name="Haridas S."/>
            <person name="Andreopoulos W."/>
            <person name="Labutti K."/>
            <person name="Pangilinan J."/>
            <person name="Floch G.L."/>
            <person name="Makela M.R."/>
            <person name="Henrissat B."/>
            <person name="Grigoriev I.V."/>
            <person name="Crouch J.A."/>
            <person name="De Vries R.P."/>
            <person name="Sukno S.A."/>
            <person name="Thon M.R."/>
        </authorList>
    </citation>
    <scope>NUCLEOTIDE SEQUENCE</scope>
    <source>
        <strain evidence="3">CBS 102054</strain>
    </source>
</reference>
<dbReference type="InterPro" id="IPR056002">
    <property type="entry name" value="DUF7580"/>
</dbReference>
<keyword evidence="4" id="KW-1185">Reference proteome</keyword>
<feature type="region of interest" description="Disordered" evidence="1">
    <location>
        <begin position="58"/>
        <end position="88"/>
    </location>
</feature>
<dbReference type="PANTHER" id="PTHR35186">
    <property type="entry name" value="ANK_REP_REGION DOMAIN-CONTAINING PROTEIN"/>
    <property type="match status" value="1"/>
</dbReference>
<evidence type="ECO:0000259" key="2">
    <source>
        <dbReference type="Pfam" id="PF24476"/>
    </source>
</evidence>
<sequence length="137" mass="15411">MPSTLTWRTSTKPAQAGPPPQTSDSSVIFSSRQRMLSLGIMLLEIHCGRPLESLTKQADLGRDGLPNEETSYTTASRVLEERGNDGQVSPGFKRAIEYCLHFSRQPDASFENSDFVRSIEEHVLEPLEREMQHFLFG</sequence>
<comment type="caution">
    <text evidence="3">The sequence shown here is derived from an EMBL/GenBank/DDBJ whole genome shotgun (WGS) entry which is preliminary data.</text>
</comment>
<name>A0AAJ0EIL3_9PEZI</name>
<dbReference type="RefSeq" id="XP_060450329.1">
    <property type="nucleotide sequence ID" value="XM_060596312.1"/>
</dbReference>
<dbReference type="EMBL" id="JAHMHQ010000002">
    <property type="protein sequence ID" value="KAK1654285.1"/>
    <property type="molecule type" value="Genomic_DNA"/>
</dbReference>
<dbReference type="Proteomes" id="UP001243989">
    <property type="component" value="Unassembled WGS sequence"/>
</dbReference>